<accession>A0A1H9QCW2</accession>
<proteinExistence type="predicted"/>
<dbReference type="EMBL" id="FOFG01000027">
    <property type="protein sequence ID" value="SER58314.1"/>
    <property type="molecule type" value="Genomic_DNA"/>
</dbReference>
<reference evidence="1 2" key="1">
    <citation type="submission" date="2016-10" db="EMBL/GenBank/DDBJ databases">
        <authorList>
            <person name="de Groot N.N."/>
        </authorList>
    </citation>
    <scope>NUCLEOTIDE SEQUENCE [LARGE SCALE GENOMIC DNA]</scope>
    <source>
        <strain evidence="1 2">A52C2</strain>
    </source>
</reference>
<dbReference type="AlphaFoldDB" id="A0A1H9QCW2"/>
<protein>
    <recommendedName>
        <fullName evidence="3">Ribbon-helix-helix protein CopG domain-containing protein</fullName>
    </recommendedName>
</protein>
<evidence type="ECO:0000313" key="2">
    <source>
        <dbReference type="Proteomes" id="UP000199647"/>
    </source>
</evidence>
<dbReference type="STRING" id="1855383.SAMN05216548_12711"/>
<dbReference type="RefSeq" id="WP_092499858.1">
    <property type="nucleotide sequence ID" value="NZ_FOFG01000027.1"/>
</dbReference>
<sequence>MSQPHHHLYFIDRLNVSVPSDFREAVRAAAEGRGITMSDYAREAVAERLQREGVTCASLPAVNALTAFRKAIAPGRAR</sequence>
<dbReference type="GO" id="GO:0006355">
    <property type="term" value="P:regulation of DNA-templated transcription"/>
    <property type="evidence" value="ECO:0007669"/>
    <property type="project" value="InterPro"/>
</dbReference>
<dbReference type="SUPFAM" id="SSF47598">
    <property type="entry name" value="Ribbon-helix-helix"/>
    <property type="match status" value="1"/>
</dbReference>
<dbReference type="Proteomes" id="UP000199647">
    <property type="component" value="Unassembled WGS sequence"/>
</dbReference>
<keyword evidence="2" id="KW-1185">Reference proteome</keyword>
<evidence type="ECO:0008006" key="3">
    <source>
        <dbReference type="Google" id="ProtNLM"/>
    </source>
</evidence>
<organism evidence="1 2">
    <name type="scientific">Faunimonas pinastri</name>
    <dbReference type="NCBI Taxonomy" id="1855383"/>
    <lineage>
        <taxon>Bacteria</taxon>
        <taxon>Pseudomonadati</taxon>
        <taxon>Pseudomonadota</taxon>
        <taxon>Alphaproteobacteria</taxon>
        <taxon>Hyphomicrobiales</taxon>
        <taxon>Afifellaceae</taxon>
        <taxon>Faunimonas</taxon>
    </lineage>
</organism>
<dbReference type="InterPro" id="IPR010985">
    <property type="entry name" value="Ribbon_hlx_hlx"/>
</dbReference>
<name>A0A1H9QCW2_9HYPH</name>
<evidence type="ECO:0000313" key="1">
    <source>
        <dbReference type="EMBL" id="SER58314.1"/>
    </source>
</evidence>
<gene>
    <name evidence="1" type="ORF">SAMN05216548_12711</name>
</gene>